<proteinExistence type="predicted"/>
<dbReference type="EMBL" id="GU474875">
    <property type="protein sequence ID" value="ADI17841.1"/>
    <property type="molecule type" value="Genomic_DNA"/>
</dbReference>
<name>E0XTV0_9PROT</name>
<accession>E0XTV0</accession>
<organism evidence="1">
    <name type="scientific">uncultured Rhodospirillales bacterium HF0200_01O14</name>
    <dbReference type="NCBI Taxonomy" id="710787"/>
    <lineage>
        <taxon>Bacteria</taxon>
        <taxon>Pseudomonadati</taxon>
        <taxon>Pseudomonadota</taxon>
        <taxon>Alphaproteobacteria</taxon>
        <taxon>Rhodospirillales</taxon>
        <taxon>environmental samples</taxon>
    </lineage>
</organism>
<reference evidence="1" key="1">
    <citation type="journal article" date="2011" name="Environ. Microbiol.">
        <title>Time-series analyses of Monterey Bay coastal microbial picoplankton using a 'genome proxy' microarray.</title>
        <authorList>
            <person name="Rich V.I."/>
            <person name="Pham V.D."/>
            <person name="Eppley J."/>
            <person name="Shi Y."/>
            <person name="DeLong E.F."/>
        </authorList>
    </citation>
    <scope>NUCLEOTIDE SEQUENCE</scope>
</reference>
<dbReference type="AlphaFoldDB" id="E0XTV0"/>
<evidence type="ECO:0000313" key="1">
    <source>
        <dbReference type="EMBL" id="ADI17841.1"/>
    </source>
</evidence>
<protein>
    <submittedName>
        <fullName evidence="1">Uncharacterized protein</fullName>
    </submittedName>
</protein>
<dbReference type="AntiFam" id="ANF00062">
    <property type="entry name" value="Shadow ORF (opposite ABC transporter protein)"/>
</dbReference>
<sequence>MAVRCCCPPDNSCGRRSSRCSICINSAVSRTRFSISALSTPCNFKGDAMLSYTFIDG</sequence>